<protein>
    <submittedName>
        <fullName evidence="1">Uncharacterized protein</fullName>
    </submittedName>
</protein>
<sequence>MAPTRKVTFVFMCGETQLPYTHDVPARLVTEDPAALPDYREAYMRAVAPIMDQHKGVCLVASPDICTVCEKAPATEILTTPMSYLHVVQEPRVMVLVTAICGKDACTAQGQREINAIVAEITGMQHGEVQNSSSS</sequence>
<accession>A0ABR1S6A6</accession>
<name>A0ABR1S6A6_9PEZI</name>
<evidence type="ECO:0000313" key="1">
    <source>
        <dbReference type="EMBL" id="KAK8027341.1"/>
    </source>
</evidence>
<organism evidence="1 2">
    <name type="scientific">Apiospora marii</name>
    <dbReference type="NCBI Taxonomy" id="335849"/>
    <lineage>
        <taxon>Eukaryota</taxon>
        <taxon>Fungi</taxon>
        <taxon>Dikarya</taxon>
        <taxon>Ascomycota</taxon>
        <taxon>Pezizomycotina</taxon>
        <taxon>Sordariomycetes</taxon>
        <taxon>Xylariomycetidae</taxon>
        <taxon>Amphisphaeriales</taxon>
        <taxon>Apiosporaceae</taxon>
        <taxon>Apiospora</taxon>
    </lineage>
</organism>
<comment type="caution">
    <text evidence="1">The sequence shown here is derived from an EMBL/GenBank/DDBJ whole genome shotgun (WGS) entry which is preliminary data.</text>
</comment>
<evidence type="ECO:0000313" key="2">
    <source>
        <dbReference type="Proteomes" id="UP001396898"/>
    </source>
</evidence>
<dbReference type="Proteomes" id="UP001396898">
    <property type="component" value="Unassembled WGS sequence"/>
</dbReference>
<gene>
    <name evidence="1" type="ORF">PG991_004397</name>
</gene>
<keyword evidence="2" id="KW-1185">Reference proteome</keyword>
<dbReference type="EMBL" id="JAQQWI010000007">
    <property type="protein sequence ID" value="KAK8027341.1"/>
    <property type="molecule type" value="Genomic_DNA"/>
</dbReference>
<proteinExistence type="predicted"/>
<reference evidence="1 2" key="1">
    <citation type="submission" date="2023-01" db="EMBL/GenBank/DDBJ databases">
        <title>Analysis of 21 Apiospora genomes using comparative genomics revels a genus with tremendous synthesis potential of carbohydrate active enzymes and secondary metabolites.</title>
        <authorList>
            <person name="Sorensen T."/>
        </authorList>
    </citation>
    <scope>NUCLEOTIDE SEQUENCE [LARGE SCALE GENOMIC DNA]</scope>
    <source>
        <strain evidence="1 2">CBS 20057</strain>
    </source>
</reference>